<dbReference type="EMBL" id="MW862992">
    <property type="protein sequence ID" value="QWY82812.1"/>
    <property type="molecule type" value="Genomic_DNA"/>
</dbReference>
<dbReference type="GeneID" id="77932330"/>
<accession>A0A8F3E7Y5</accession>
<dbReference type="Proteomes" id="UP000693725">
    <property type="component" value="Segment"/>
</dbReference>
<sequence length="76" mass="8344">MITVTTKRMGKISTETRVEEAADALAMFESGLAAAGHSDGTIRRRVREWTMHLMGGVHAYEVIDPDLRGSVEISII</sequence>
<name>A0A8F3E7Y5_9CAUD</name>
<organism evidence="1 2">
    <name type="scientific">Arthrobacter phage SilentRX</name>
    <dbReference type="NCBI Taxonomy" id="2836091"/>
    <lineage>
        <taxon>Viruses</taxon>
        <taxon>Duplodnaviria</taxon>
        <taxon>Heunggongvirae</taxon>
        <taxon>Uroviricota</taxon>
        <taxon>Caudoviricetes</taxon>
        <taxon>Silentrexvirus</taxon>
        <taxon>Silentrexvirus silentrx</taxon>
    </lineage>
</organism>
<keyword evidence="2" id="KW-1185">Reference proteome</keyword>
<evidence type="ECO:0000313" key="1">
    <source>
        <dbReference type="EMBL" id="QWY82812.1"/>
    </source>
</evidence>
<dbReference type="KEGG" id="vg:77932330"/>
<reference evidence="1" key="1">
    <citation type="submission" date="2021-04" db="EMBL/GenBank/DDBJ databases">
        <authorList>
            <person name="Edwards E.G."/>
            <person name="Siddiqui F.A."/>
            <person name="Anastasi R.E."/>
            <person name="Conroy D.J."/>
            <person name="Gerton T.J."/>
            <person name="Laizure I.E."/>
            <person name="Reynolds J.D."/>
            <person name="Ulker M."/>
            <person name="Ouellette S.K."/>
            <person name="Duggan K.O."/>
            <person name="Johnson K.C."/>
            <person name="MacLea K.S."/>
            <person name="Garlena R.A."/>
            <person name="Russell D.A."/>
            <person name="Jacobs-Sera D."/>
            <person name="Hatfull G.F."/>
        </authorList>
    </citation>
    <scope>NUCLEOTIDE SEQUENCE</scope>
</reference>
<gene>
    <name evidence="1" type="primary">72</name>
    <name evidence="1" type="ORF">SEA_SILENTRX_72</name>
</gene>
<proteinExistence type="predicted"/>
<dbReference type="RefSeq" id="YP_010656453.1">
    <property type="nucleotide sequence ID" value="NC_070838.1"/>
</dbReference>
<evidence type="ECO:0000313" key="2">
    <source>
        <dbReference type="Proteomes" id="UP000693725"/>
    </source>
</evidence>
<protein>
    <submittedName>
        <fullName evidence="1">Uncharacterized protein</fullName>
    </submittedName>
</protein>